<evidence type="ECO:0000313" key="3">
    <source>
        <dbReference type="Proteomes" id="UP001162640"/>
    </source>
</evidence>
<dbReference type="Gene3D" id="2.30.130.40">
    <property type="entry name" value="LON domain-like"/>
    <property type="match status" value="1"/>
</dbReference>
<reference evidence="3" key="1">
    <citation type="journal article" date="2023" name="Commun. Biol.">
        <title>Genome analysis of Parmales, the sister group of diatoms, reveals the evolutionary specialization of diatoms from phago-mixotrophs to photoautotrophs.</title>
        <authorList>
            <person name="Ban H."/>
            <person name="Sato S."/>
            <person name="Yoshikawa S."/>
            <person name="Yamada K."/>
            <person name="Nakamura Y."/>
            <person name="Ichinomiya M."/>
            <person name="Sato N."/>
            <person name="Blanc-Mathieu R."/>
            <person name="Endo H."/>
            <person name="Kuwata A."/>
            <person name="Ogata H."/>
        </authorList>
    </citation>
    <scope>NUCLEOTIDE SEQUENCE [LARGE SCALE GENOMIC DNA]</scope>
</reference>
<name>A0A9W7EF29_9STRA</name>
<dbReference type="InterPro" id="IPR046336">
    <property type="entry name" value="Lon_prtase_N_sf"/>
</dbReference>
<evidence type="ECO:0000313" key="2">
    <source>
        <dbReference type="EMBL" id="GMH78844.1"/>
    </source>
</evidence>
<feature type="signal peptide" evidence="1">
    <location>
        <begin position="1"/>
        <end position="17"/>
    </location>
</feature>
<evidence type="ECO:0000256" key="1">
    <source>
        <dbReference type="SAM" id="SignalP"/>
    </source>
</evidence>
<dbReference type="InterPro" id="IPR015947">
    <property type="entry name" value="PUA-like_sf"/>
</dbReference>
<protein>
    <recommendedName>
        <fullName evidence="4">Lon N-terminal domain-containing protein</fullName>
    </recommendedName>
</protein>
<keyword evidence="1" id="KW-0732">Signal</keyword>
<accession>A0A9W7EF29</accession>
<comment type="caution">
    <text evidence="2">The sequence shown here is derived from an EMBL/GenBank/DDBJ whole genome shotgun (WGS) entry which is preliminary data.</text>
</comment>
<dbReference type="SUPFAM" id="SSF88697">
    <property type="entry name" value="PUA domain-like"/>
    <property type="match status" value="1"/>
</dbReference>
<dbReference type="Proteomes" id="UP001162640">
    <property type="component" value="Unassembled WGS sequence"/>
</dbReference>
<sequence>MIKSLLLLLLLPVFSRALTSPISYLPLEPTTINTNTKITIIPTFPLGSTVYTPGESVTLSIFEPRYRKMYDHILLNGSRRFIVPQTVVQNGKKLISEYAPVLYLEELKDVSSKTDDQVKYLCSHKCVGIAKIAGVKRLSQPGMDEWMESYAEVLEEEVIGVEDAVDLTSLRSHYKKLVDLQHETTSSVRFTKDSVSTLALSPGKDEGSLWSTCRLWSRFKEQYASNLEREIQEILQVKILEHLKNLGKENTASINFENLPEGLKKDVLEVEKRVREEVRNCVARSE</sequence>
<dbReference type="AlphaFoldDB" id="A0A9W7EF29"/>
<dbReference type="EMBL" id="BLQM01000257">
    <property type="protein sequence ID" value="GMH78844.1"/>
    <property type="molecule type" value="Genomic_DNA"/>
</dbReference>
<evidence type="ECO:0008006" key="4">
    <source>
        <dbReference type="Google" id="ProtNLM"/>
    </source>
</evidence>
<feature type="chain" id="PRO_5040896033" description="Lon N-terminal domain-containing protein" evidence="1">
    <location>
        <begin position="18"/>
        <end position="286"/>
    </location>
</feature>
<proteinExistence type="predicted"/>
<gene>
    <name evidence="2" type="ORF">TL16_g07954</name>
</gene>
<organism evidence="2 3">
    <name type="scientific">Triparma laevis f. inornata</name>
    <dbReference type="NCBI Taxonomy" id="1714386"/>
    <lineage>
        <taxon>Eukaryota</taxon>
        <taxon>Sar</taxon>
        <taxon>Stramenopiles</taxon>
        <taxon>Ochrophyta</taxon>
        <taxon>Bolidophyceae</taxon>
        <taxon>Parmales</taxon>
        <taxon>Triparmaceae</taxon>
        <taxon>Triparma</taxon>
    </lineage>
</organism>